<sequence>MLARSARSAAPPAVAWALIARPARWARWAPHVRGAWGLGGADGVVRAGARGAARLAGVVPVPAVITAVDPGRSWTWRVAGTVTMDHVVEPGDGGGAVITVTLAAPAPLEAALARTYGPLVGVLVRRLASVAEAEAEAEATTRS</sequence>
<accession>A0ABY5DSX6</accession>
<keyword evidence="2" id="KW-1185">Reference proteome</keyword>
<gene>
    <name evidence="1" type="ORF">NBH00_00900</name>
</gene>
<evidence type="ECO:0000313" key="1">
    <source>
        <dbReference type="EMBL" id="UTI64781.1"/>
    </source>
</evidence>
<name>A0ABY5DSX6_9ACTN</name>
<dbReference type="Pfam" id="PF10604">
    <property type="entry name" value="Polyketide_cyc2"/>
    <property type="match status" value="1"/>
</dbReference>
<reference evidence="1 2" key="1">
    <citation type="submission" date="2022-06" db="EMBL/GenBank/DDBJ databases">
        <title>Paraconexibacter antarcticus.</title>
        <authorList>
            <person name="Kim C.S."/>
        </authorList>
    </citation>
    <scope>NUCLEOTIDE SEQUENCE [LARGE SCALE GENOMIC DNA]</scope>
    <source>
        <strain evidence="1 2">02-257</strain>
    </source>
</reference>
<dbReference type="InterPro" id="IPR023393">
    <property type="entry name" value="START-like_dom_sf"/>
</dbReference>
<evidence type="ECO:0000313" key="2">
    <source>
        <dbReference type="Proteomes" id="UP001056035"/>
    </source>
</evidence>
<dbReference type="Proteomes" id="UP001056035">
    <property type="component" value="Chromosome"/>
</dbReference>
<dbReference type="RefSeq" id="WP_254571479.1">
    <property type="nucleotide sequence ID" value="NZ_CP098502.1"/>
</dbReference>
<dbReference type="SUPFAM" id="SSF55961">
    <property type="entry name" value="Bet v1-like"/>
    <property type="match status" value="1"/>
</dbReference>
<dbReference type="Gene3D" id="3.30.530.20">
    <property type="match status" value="1"/>
</dbReference>
<proteinExistence type="predicted"/>
<dbReference type="EMBL" id="CP098502">
    <property type="protein sequence ID" value="UTI64781.1"/>
    <property type="molecule type" value="Genomic_DNA"/>
</dbReference>
<dbReference type="CDD" id="cd07812">
    <property type="entry name" value="SRPBCC"/>
    <property type="match status" value="1"/>
</dbReference>
<dbReference type="InterPro" id="IPR019587">
    <property type="entry name" value="Polyketide_cyclase/dehydratase"/>
</dbReference>
<organism evidence="1 2">
    <name type="scientific">Paraconexibacter antarcticus</name>
    <dbReference type="NCBI Taxonomy" id="2949664"/>
    <lineage>
        <taxon>Bacteria</taxon>
        <taxon>Bacillati</taxon>
        <taxon>Actinomycetota</taxon>
        <taxon>Thermoleophilia</taxon>
        <taxon>Solirubrobacterales</taxon>
        <taxon>Paraconexibacteraceae</taxon>
        <taxon>Paraconexibacter</taxon>
    </lineage>
</organism>
<protein>
    <submittedName>
        <fullName evidence="1">SRPBCC family protein</fullName>
    </submittedName>
</protein>